<dbReference type="Gene3D" id="1.20.1280.50">
    <property type="match status" value="1"/>
</dbReference>
<evidence type="ECO:0000313" key="3">
    <source>
        <dbReference type="EMBL" id="KAJ7703888.1"/>
    </source>
</evidence>
<evidence type="ECO:0000256" key="1">
    <source>
        <dbReference type="SAM" id="Coils"/>
    </source>
</evidence>
<proteinExistence type="predicted"/>
<feature type="domain" description="F-box" evidence="2">
    <location>
        <begin position="85"/>
        <end position="145"/>
    </location>
</feature>
<keyword evidence="1" id="KW-0175">Coiled coil</keyword>
<name>A0AAD7GRT1_MYCRO</name>
<sequence>MTASSGAASAPNIPDLAERMRIRALLRSNSQPPAQIHSKISELLAELARFDVQIAKLQAELDQLAARRAPFQAHYDDCYGLIAPIRRLPSEILVEIFRLCWLEPVADVDESALAMKRLANAPLLALSQVCSRWHTIALGTPALWSVIEIDSLIWSEPTVKVDTAMGLLRSVLERGANHPLVVTIRNLDGGQLYGPALELLARHSVRWRSAILTGPLAPLRHLSGAKNNLPQLESLMFYCWPWETPETTPFELFQVAPSLARLELAGNVDNFPVLSNFPFEQLDRLECAEQIGPLPAFFTTTISRLSRTSTLSLRLCLTSPGDLFHIPSATSNVAFLDIDVPWDIPTSAQQLLHQLFASLTLPFLERLGFQTTEPPPVALPWPHPQFLSLSQRSAFHTHLFELLLDDVAIADTELIECLATLPALEHLSIADHKSGTQGEHVLITDTLWAALMRTPSSKACLVPRLCFLEFQTLLKFDEKILLTCVESRAYGMPPDLDIFDSALLSIAEPDRDFGPATWLRIEELWWEVGMGFTFAGEKK</sequence>
<dbReference type="EMBL" id="JARKIE010000011">
    <property type="protein sequence ID" value="KAJ7703888.1"/>
    <property type="molecule type" value="Genomic_DNA"/>
</dbReference>
<evidence type="ECO:0000313" key="4">
    <source>
        <dbReference type="Proteomes" id="UP001221757"/>
    </source>
</evidence>
<reference evidence="3" key="1">
    <citation type="submission" date="2023-03" db="EMBL/GenBank/DDBJ databases">
        <title>Massive genome expansion in bonnet fungi (Mycena s.s.) driven by repeated elements and novel gene families across ecological guilds.</title>
        <authorList>
            <consortium name="Lawrence Berkeley National Laboratory"/>
            <person name="Harder C.B."/>
            <person name="Miyauchi S."/>
            <person name="Viragh M."/>
            <person name="Kuo A."/>
            <person name="Thoen E."/>
            <person name="Andreopoulos B."/>
            <person name="Lu D."/>
            <person name="Skrede I."/>
            <person name="Drula E."/>
            <person name="Henrissat B."/>
            <person name="Morin E."/>
            <person name="Kohler A."/>
            <person name="Barry K."/>
            <person name="LaButti K."/>
            <person name="Morin E."/>
            <person name="Salamov A."/>
            <person name="Lipzen A."/>
            <person name="Mereny Z."/>
            <person name="Hegedus B."/>
            <person name="Baldrian P."/>
            <person name="Stursova M."/>
            <person name="Weitz H."/>
            <person name="Taylor A."/>
            <person name="Grigoriev I.V."/>
            <person name="Nagy L.G."/>
            <person name="Martin F."/>
            <person name="Kauserud H."/>
        </authorList>
    </citation>
    <scope>NUCLEOTIDE SEQUENCE</scope>
    <source>
        <strain evidence="3">CBHHK067</strain>
    </source>
</reference>
<dbReference type="InterPro" id="IPR032675">
    <property type="entry name" value="LRR_dom_sf"/>
</dbReference>
<evidence type="ECO:0000259" key="2">
    <source>
        <dbReference type="Pfam" id="PF12937"/>
    </source>
</evidence>
<dbReference type="Gene3D" id="3.80.10.10">
    <property type="entry name" value="Ribonuclease Inhibitor"/>
    <property type="match status" value="1"/>
</dbReference>
<gene>
    <name evidence="3" type="ORF">B0H17DRAFT_38643</name>
</gene>
<protein>
    <recommendedName>
        <fullName evidence="2">F-box domain-containing protein</fullName>
    </recommendedName>
</protein>
<dbReference type="Proteomes" id="UP001221757">
    <property type="component" value="Unassembled WGS sequence"/>
</dbReference>
<organism evidence="3 4">
    <name type="scientific">Mycena rosella</name>
    <name type="common">Pink bonnet</name>
    <name type="synonym">Agaricus rosellus</name>
    <dbReference type="NCBI Taxonomy" id="1033263"/>
    <lineage>
        <taxon>Eukaryota</taxon>
        <taxon>Fungi</taxon>
        <taxon>Dikarya</taxon>
        <taxon>Basidiomycota</taxon>
        <taxon>Agaricomycotina</taxon>
        <taxon>Agaricomycetes</taxon>
        <taxon>Agaricomycetidae</taxon>
        <taxon>Agaricales</taxon>
        <taxon>Marasmiineae</taxon>
        <taxon>Mycenaceae</taxon>
        <taxon>Mycena</taxon>
    </lineage>
</organism>
<feature type="coiled-coil region" evidence="1">
    <location>
        <begin position="40"/>
        <end position="67"/>
    </location>
</feature>
<dbReference type="AlphaFoldDB" id="A0AAD7GRT1"/>
<comment type="caution">
    <text evidence="3">The sequence shown here is derived from an EMBL/GenBank/DDBJ whole genome shotgun (WGS) entry which is preliminary data.</text>
</comment>
<dbReference type="Pfam" id="PF12937">
    <property type="entry name" value="F-box-like"/>
    <property type="match status" value="1"/>
</dbReference>
<dbReference type="InterPro" id="IPR001810">
    <property type="entry name" value="F-box_dom"/>
</dbReference>
<accession>A0AAD7GRT1</accession>
<keyword evidence="4" id="KW-1185">Reference proteome</keyword>
<dbReference type="SUPFAM" id="SSF52047">
    <property type="entry name" value="RNI-like"/>
    <property type="match status" value="1"/>
</dbReference>